<evidence type="ECO:0000313" key="2">
    <source>
        <dbReference type="Proteomes" id="UP001057402"/>
    </source>
</evidence>
<protein>
    <submittedName>
        <fullName evidence="1">Uncharacterized protein</fullName>
    </submittedName>
</protein>
<dbReference type="EMBL" id="CM042882">
    <property type="protein sequence ID" value="KAI4379572.1"/>
    <property type="molecule type" value="Genomic_DNA"/>
</dbReference>
<accession>A0ACB9RKM1</accession>
<organism evidence="1 2">
    <name type="scientific">Melastoma candidum</name>
    <dbReference type="NCBI Taxonomy" id="119954"/>
    <lineage>
        <taxon>Eukaryota</taxon>
        <taxon>Viridiplantae</taxon>
        <taxon>Streptophyta</taxon>
        <taxon>Embryophyta</taxon>
        <taxon>Tracheophyta</taxon>
        <taxon>Spermatophyta</taxon>
        <taxon>Magnoliopsida</taxon>
        <taxon>eudicotyledons</taxon>
        <taxon>Gunneridae</taxon>
        <taxon>Pentapetalae</taxon>
        <taxon>rosids</taxon>
        <taxon>malvids</taxon>
        <taxon>Myrtales</taxon>
        <taxon>Melastomataceae</taxon>
        <taxon>Melastomatoideae</taxon>
        <taxon>Melastomateae</taxon>
        <taxon>Melastoma</taxon>
    </lineage>
</organism>
<dbReference type="Proteomes" id="UP001057402">
    <property type="component" value="Chromosome 3"/>
</dbReference>
<evidence type="ECO:0000313" key="1">
    <source>
        <dbReference type="EMBL" id="KAI4379572.1"/>
    </source>
</evidence>
<sequence>MVVLRSRTVSPSPSPSEPRRRARSGPSPTNSAAAAPAPSSPSPPSSPRKRKSRGSPTADGGFPEEAGVEDRGDRRAEKGKGKVGEGSLDGAVVETRGCGGDAGGSGTSGGRRRRRYSAEEKGKGQLVEEMDGAQDEPVEVPDIVSVDDSDEGKVDSPGRGTRVRVTESDAVDFRERFKSIARRNASRFAHFNEEEFGGRGSGAAAVVDGDVGALDRVEVVAPEEEDWPGPFSTAMKIIRDREMKSSAPMSKDKSACQAIHWVPRRGEGFEGERRMVPSLQDLCMRVLLENVDAVTSIEGLPDMLRHRLCQLLCDSRKMNDRFFNILVKGVPTELRVIDCSWLTEEQLSLSLNECDMSNLTVLQLDQCGRCLPDYIMSSSLARGANSLPALSSISITGACRLTDSGLKALVSSAPNIRSINLSQCSLLTSAAIQTLANSLGAVLKELYLDDCQRIDIMVALPALKKLEHLEVLSLAGIQSVNDDFIRELLATQGPIIKELILDNCTNLTDLSCKLIAEACPSICSLSLVNLDKLTDSALGYLANASQGIQKLYLRRNAVSDEAIAAFLETSGEQLEVLSLNNLKKVGHNTALSLSRRARKLQSLDLSWCRNLTDQAMGLIVDSCLSLREVKVFGCTQITEIFLEGHVNPSVHIIGPRNDHILKHQAVPTPECILRYS</sequence>
<keyword evidence="2" id="KW-1185">Reference proteome</keyword>
<gene>
    <name evidence="1" type="ORF">MLD38_005852</name>
</gene>
<reference evidence="2" key="1">
    <citation type="journal article" date="2023" name="Front. Plant Sci.">
        <title>Chromosomal-level genome assembly of Melastoma candidum provides insights into trichome evolution.</title>
        <authorList>
            <person name="Zhong Y."/>
            <person name="Wu W."/>
            <person name="Sun C."/>
            <person name="Zou P."/>
            <person name="Liu Y."/>
            <person name="Dai S."/>
            <person name="Zhou R."/>
        </authorList>
    </citation>
    <scope>NUCLEOTIDE SEQUENCE [LARGE SCALE GENOMIC DNA]</scope>
</reference>
<comment type="caution">
    <text evidence="1">The sequence shown here is derived from an EMBL/GenBank/DDBJ whole genome shotgun (WGS) entry which is preliminary data.</text>
</comment>
<proteinExistence type="predicted"/>
<name>A0ACB9RKM1_9MYRT</name>